<keyword evidence="3" id="KW-1185">Reference proteome</keyword>
<protein>
    <submittedName>
        <fullName evidence="2">Tripartite tricarboxylate transporter substrate binding protein</fullName>
    </submittedName>
</protein>
<evidence type="ECO:0000313" key="2">
    <source>
        <dbReference type="EMBL" id="PZE20865.1"/>
    </source>
</evidence>
<name>A0A2W1NN08_PAEXE</name>
<comment type="caution">
    <text evidence="2">The sequence shown here is derived from an EMBL/GenBank/DDBJ whole genome shotgun (WGS) entry which is preliminary data.</text>
</comment>
<evidence type="ECO:0000256" key="1">
    <source>
        <dbReference type="ARBA" id="ARBA00006987"/>
    </source>
</evidence>
<dbReference type="InterPro" id="IPR005064">
    <property type="entry name" value="BUG"/>
</dbReference>
<reference evidence="2" key="1">
    <citation type="submission" date="2018-06" db="EMBL/GenBank/DDBJ databases">
        <title>Paenibacillus xerothermodurans sp. nov. an extremely dry heat resistant spore forming bacterium isolated from the soil of Cape Canaveral, Florida.</title>
        <authorList>
            <person name="Seuylemezian A."/>
            <person name="Kaur N."/>
            <person name="Patil P."/>
            <person name="Patil P."/>
            <person name="Mayilraj S."/>
            <person name="Vaishampayan P."/>
        </authorList>
    </citation>
    <scope>NUCLEOTIDE SEQUENCE [LARGE SCALE GENOMIC DNA]</scope>
    <source>
        <strain evidence="2">ATCC 27380</strain>
    </source>
</reference>
<dbReference type="OrthoDB" id="8881899at2"/>
<gene>
    <name evidence="2" type="ORF">CBW46_011245</name>
</gene>
<comment type="similarity">
    <text evidence="1">Belongs to the UPF0065 (bug) family.</text>
</comment>
<dbReference type="InterPro" id="IPR042100">
    <property type="entry name" value="Bug_dom1"/>
</dbReference>
<dbReference type="AlphaFoldDB" id="A0A2W1NN08"/>
<sequence length="315" mass="33706">MLSGCSHSAQADDINYPTRQIEYVVPFAPGGGVDLVARTVAEYLSKKWNQPISVVNKPGGGGAVGAQAVLQQSAKDGYTVLADNNSSTSMLAAGAAKPPVGIEEHLLVSRVVEDAAAFAVSEDAPWKDFNEFCDWVRANPEQLSWTSVGPAGFSSFAVAEWTKAIGADLSRTKMVATKGASDSVPMIAGGHAVLAVHTVAELYPLAKAGKIRLLAVVSDKRSPYFPDVPTADEQGVKGLTVQWWTGISMPAGTPPAIREKWDKAVSEMVEDPAFVEKLKMIQVEPGYLNSNDFESFLKKETEYYTEIAAKAGIRK</sequence>
<dbReference type="CDD" id="cd07012">
    <property type="entry name" value="PBP2_Bug_TTT"/>
    <property type="match status" value="1"/>
</dbReference>
<dbReference type="Gene3D" id="3.40.190.150">
    <property type="entry name" value="Bordetella uptake gene, domain 1"/>
    <property type="match status" value="1"/>
</dbReference>
<organism evidence="2 3">
    <name type="scientific">Paenibacillus xerothermodurans</name>
    <dbReference type="NCBI Taxonomy" id="1977292"/>
    <lineage>
        <taxon>Bacteria</taxon>
        <taxon>Bacillati</taxon>
        <taxon>Bacillota</taxon>
        <taxon>Bacilli</taxon>
        <taxon>Bacillales</taxon>
        <taxon>Paenibacillaceae</taxon>
        <taxon>Paenibacillus</taxon>
    </lineage>
</organism>
<dbReference type="PIRSF" id="PIRSF017082">
    <property type="entry name" value="YflP"/>
    <property type="match status" value="1"/>
</dbReference>
<evidence type="ECO:0000313" key="3">
    <source>
        <dbReference type="Proteomes" id="UP000214746"/>
    </source>
</evidence>
<dbReference type="Gene3D" id="3.40.190.10">
    <property type="entry name" value="Periplasmic binding protein-like II"/>
    <property type="match status" value="1"/>
</dbReference>
<dbReference type="Pfam" id="PF03401">
    <property type="entry name" value="TctC"/>
    <property type="match status" value="1"/>
</dbReference>
<proteinExistence type="inferred from homology"/>
<dbReference type="EMBL" id="NHRJ02000005">
    <property type="protein sequence ID" value="PZE20865.1"/>
    <property type="molecule type" value="Genomic_DNA"/>
</dbReference>
<dbReference type="PANTHER" id="PTHR42928">
    <property type="entry name" value="TRICARBOXYLATE-BINDING PROTEIN"/>
    <property type="match status" value="1"/>
</dbReference>
<dbReference type="PANTHER" id="PTHR42928:SF5">
    <property type="entry name" value="BLR1237 PROTEIN"/>
    <property type="match status" value="1"/>
</dbReference>
<dbReference type="SUPFAM" id="SSF53850">
    <property type="entry name" value="Periplasmic binding protein-like II"/>
    <property type="match status" value="1"/>
</dbReference>
<dbReference type="Proteomes" id="UP000214746">
    <property type="component" value="Unassembled WGS sequence"/>
</dbReference>
<accession>A0A2W1NN08</accession>